<sequence>MKQPRRSAVHSESGSPFVSGRLGLGLLLYLLLVGLMPSAAYASQCRVSLSQPTVDYGVIRRAELLGEQSGHPQFSLGHRTLRLTVDCADETPMAIRFTGVPAGTRGFRFGRDGHFILNLQQAQVDGRDVELRSLYRPDESAKGRLLPGVVLCTQAGGAPVSGRRLTALVSIDTYLPASGLAVGNETSLEGRGSVERVPCA</sequence>
<dbReference type="EMBL" id="VOIW01000003">
    <property type="protein sequence ID" value="MRJ37753.1"/>
    <property type="molecule type" value="Genomic_DNA"/>
</dbReference>
<evidence type="ECO:0000313" key="1">
    <source>
        <dbReference type="EMBL" id="MRJ37753.1"/>
    </source>
</evidence>
<reference evidence="1 2" key="1">
    <citation type="submission" date="2019-08" db="EMBL/GenBank/DDBJ databases">
        <title>Pseudomonas haemolytica sp. nov. isolated from raw milk and skim milk concentrate.</title>
        <authorList>
            <person name="Hofmann K."/>
            <person name="Huptas C."/>
            <person name="Doll E."/>
            <person name="Scherer S."/>
            <person name="Wenning M."/>
        </authorList>
    </citation>
    <scope>NUCLEOTIDE SEQUENCE [LARGE SCALE GENOMIC DNA]</scope>
    <source>
        <strain evidence="1 2">DSM 108987</strain>
    </source>
</reference>
<dbReference type="Proteomes" id="UP000408764">
    <property type="component" value="Unassembled WGS sequence"/>
</dbReference>
<proteinExistence type="predicted"/>
<protein>
    <recommendedName>
        <fullName evidence="3">DUF1120 domain-containing protein</fullName>
    </recommendedName>
</protein>
<accession>A0A5P1DB85</accession>
<dbReference type="AlphaFoldDB" id="A0A5P1DB85"/>
<evidence type="ECO:0000313" key="2">
    <source>
        <dbReference type="Proteomes" id="UP000408764"/>
    </source>
</evidence>
<gene>
    <name evidence="1" type="ORF">FRT59_12360</name>
</gene>
<name>A0A5P1DB85_9PSED</name>
<organism evidence="1 2">
    <name type="scientific">Pseudomonas haemolytica</name>
    <dbReference type="NCBI Taxonomy" id="2600065"/>
    <lineage>
        <taxon>Bacteria</taxon>
        <taxon>Pseudomonadati</taxon>
        <taxon>Pseudomonadota</taxon>
        <taxon>Gammaproteobacteria</taxon>
        <taxon>Pseudomonadales</taxon>
        <taxon>Pseudomonadaceae</taxon>
        <taxon>Pseudomonas</taxon>
    </lineage>
</organism>
<evidence type="ECO:0008006" key="3">
    <source>
        <dbReference type="Google" id="ProtNLM"/>
    </source>
</evidence>
<comment type="caution">
    <text evidence="1">The sequence shown here is derived from an EMBL/GenBank/DDBJ whole genome shotgun (WGS) entry which is preliminary data.</text>
</comment>